<name>A0A0M6W708_9GAMM</name>
<dbReference type="InterPro" id="IPR018171">
    <property type="entry name" value="Pept_tRNA_hydro_CS"/>
</dbReference>
<evidence type="ECO:0000313" key="8">
    <source>
        <dbReference type="EMBL" id="CRK85659.1"/>
    </source>
</evidence>
<dbReference type="PROSITE" id="PS01196">
    <property type="entry name" value="PEPT_TRNA_HYDROL_2"/>
    <property type="match status" value="1"/>
</dbReference>
<organism evidence="8 9">
    <name type="scientific">Candidatus Providencia siddallii</name>
    <dbReference type="NCBI Taxonomy" id="1715285"/>
    <lineage>
        <taxon>Bacteria</taxon>
        <taxon>Pseudomonadati</taxon>
        <taxon>Pseudomonadota</taxon>
        <taxon>Gammaproteobacteria</taxon>
        <taxon>Enterobacterales</taxon>
        <taxon>Morganellaceae</taxon>
        <taxon>Providencia</taxon>
    </lineage>
</organism>
<comment type="function">
    <text evidence="7">Catalyzes the release of premature peptidyl moieties from peptidyl-tRNA molecules trapped in stalled 50S ribosomal subunits, and thus maintains levels of free tRNAs and 50S ribosomes.</text>
</comment>
<sequence length="198" mass="22680">MNKIKLIVGLANPGVKYAKTRHNIGSLYIRLLANYYNKKLKQESKFFGFTTFININNINIYLLIPTTFVNLSGKSVLAMMNYYNINADEILIVHDDLDLPTGIAKIKFGGSNAGHNGLKNIQSNLNNNSNYYRLRIGIGHPGDKNKVINYVLEKPTIFEQKLINDVIKKVISCTDILFFYDKYKELNYSHIFKATNYE</sequence>
<comment type="subunit">
    <text evidence="7">Monomer.</text>
</comment>
<dbReference type="EMBL" id="CVRF01000002">
    <property type="protein sequence ID" value="CRK85659.1"/>
    <property type="molecule type" value="Genomic_DNA"/>
</dbReference>
<comment type="similarity">
    <text evidence="5 7">Belongs to the PTH family.</text>
</comment>
<dbReference type="GO" id="GO:0006515">
    <property type="term" value="P:protein quality control for misfolded or incompletely synthesized proteins"/>
    <property type="evidence" value="ECO:0007669"/>
    <property type="project" value="UniProtKB-UniRule"/>
</dbReference>
<dbReference type="PANTHER" id="PTHR17224">
    <property type="entry name" value="PEPTIDYL-TRNA HYDROLASE"/>
    <property type="match status" value="1"/>
</dbReference>
<dbReference type="STRING" id="1715285.SOFFGTOCOR_0224"/>
<dbReference type="SUPFAM" id="SSF53178">
    <property type="entry name" value="Peptidyl-tRNA hydrolase-like"/>
    <property type="match status" value="1"/>
</dbReference>
<comment type="subcellular location">
    <subcellularLocation>
        <location evidence="7">Cytoplasm</location>
    </subcellularLocation>
</comment>
<dbReference type="InterPro" id="IPR001328">
    <property type="entry name" value="Pept_tRNA_hydro"/>
</dbReference>
<evidence type="ECO:0000256" key="4">
    <source>
        <dbReference type="ARBA" id="ARBA00022884"/>
    </source>
</evidence>
<dbReference type="GO" id="GO:0000049">
    <property type="term" value="F:tRNA binding"/>
    <property type="evidence" value="ECO:0007669"/>
    <property type="project" value="UniProtKB-UniRule"/>
</dbReference>
<accession>A0A0M6W708</accession>
<evidence type="ECO:0000256" key="5">
    <source>
        <dbReference type="ARBA" id="ARBA00038063"/>
    </source>
</evidence>
<dbReference type="GO" id="GO:0004045">
    <property type="term" value="F:peptidyl-tRNA hydrolase activity"/>
    <property type="evidence" value="ECO:0007669"/>
    <property type="project" value="UniProtKB-UniRule"/>
</dbReference>
<feature type="binding site" evidence="7">
    <location>
        <position position="70"/>
    </location>
    <ligand>
        <name>tRNA</name>
        <dbReference type="ChEBI" id="CHEBI:17843"/>
    </ligand>
</feature>
<keyword evidence="7" id="KW-0963">Cytoplasm</keyword>
<feature type="binding site" evidence="7">
    <location>
        <position position="116"/>
    </location>
    <ligand>
        <name>tRNA</name>
        <dbReference type="ChEBI" id="CHEBI:17843"/>
    </ligand>
</feature>
<dbReference type="InterPro" id="IPR036416">
    <property type="entry name" value="Pept_tRNA_hydro_sf"/>
</dbReference>
<feature type="site" description="Discriminates between blocked and unblocked aminoacyl-tRNA" evidence="7">
    <location>
        <position position="12"/>
    </location>
</feature>
<comment type="catalytic activity">
    <reaction evidence="7">
        <text>an N-acyl-L-alpha-aminoacyl-tRNA + H2O = an N-acyl-L-amino acid + a tRNA + H(+)</text>
        <dbReference type="Rhea" id="RHEA:54448"/>
        <dbReference type="Rhea" id="RHEA-COMP:10123"/>
        <dbReference type="Rhea" id="RHEA-COMP:13883"/>
        <dbReference type="ChEBI" id="CHEBI:15377"/>
        <dbReference type="ChEBI" id="CHEBI:15378"/>
        <dbReference type="ChEBI" id="CHEBI:59874"/>
        <dbReference type="ChEBI" id="CHEBI:78442"/>
        <dbReference type="ChEBI" id="CHEBI:138191"/>
        <dbReference type="EC" id="3.1.1.29"/>
    </reaction>
</comment>
<dbReference type="FunFam" id="3.40.50.1470:FF:000001">
    <property type="entry name" value="Peptidyl-tRNA hydrolase"/>
    <property type="match status" value="1"/>
</dbReference>
<feature type="active site" description="Proton acceptor" evidence="7">
    <location>
        <position position="22"/>
    </location>
</feature>
<evidence type="ECO:0000256" key="3">
    <source>
        <dbReference type="ARBA" id="ARBA00022801"/>
    </source>
</evidence>
<keyword evidence="9" id="KW-1185">Reference proteome</keyword>
<dbReference type="Gene3D" id="3.40.50.1470">
    <property type="entry name" value="Peptidyl-tRNA hydrolase"/>
    <property type="match status" value="1"/>
</dbReference>
<dbReference type="AlphaFoldDB" id="A0A0M6W708"/>
<evidence type="ECO:0000256" key="2">
    <source>
        <dbReference type="ARBA" id="ARBA00022555"/>
    </source>
</evidence>
<dbReference type="GO" id="GO:0005737">
    <property type="term" value="C:cytoplasm"/>
    <property type="evidence" value="ECO:0007669"/>
    <property type="project" value="UniProtKB-SubCell"/>
</dbReference>
<proteinExistence type="inferred from homology"/>
<dbReference type="CDD" id="cd00462">
    <property type="entry name" value="PTH"/>
    <property type="match status" value="1"/>
</dbReference>
<keyword evidence="4 7" id="KW-0694">RNA-binding</keyword>
<evidence type="ECO:0000256" key="1">
    <source>
        <dbReference type="ARBA" id="ARBA00013260"/>
    </source>
</evidence>
<keyword evidence="2 7" id="KW-0820">tRNA-binding</keyword>
<gene>
    <name evidence="7 8" type="primary">pth</name>
    <name evidence="8" type="ORF">SOFFGTOCOR_0224</name>
</gene>
<feature type="binding site" evidence="7">
    <location>
        <position position="17"/>
    </location>
    <ligand>
        <name>tRNA</name>
        <dbReference type="ChEBI" id="CHEBI:17843"/>
    </ligand>
</feature>
<dbReference type="GO" id="GO:0072344">
    <property type="term" value="P:rescue of stalled ribosome"/>
    <property type="evidence" value="ECO:0007669"/>
    <property type="project" value="UniProtKB-UniRule"/>
</dbReference>
<protein>
    <recommendedName>
        <fullName evidence="6 7">Peptidyl-tRNA hydrolase</fullName>
        <shortName evidence="7">Pth</shortName>
        <ecNumber evidence="1 7">3.1.1.29</ecNumber>
    </recommendedName>
</protein>
<feature type="binding site" evidence="7">
    <location>
        <position position="68"/>
    </location>
    <ligand>
        <name>tRNA</name>
        <dbReference type="ChEBI" id="CHEBI:17843"/>
    </ligand>
</feature>
<dbReference type="EC" id="3.1.1.29" evidence="1 7"/>
<reference evidence="9" key="1">
    <citation type="submission" date="2015-05" db="EMBL/GenBank/DDBJ databases">
        <authorList>
            <person name="Manzano-Marin A."/>
        </authorList>
    </citation>
    <scope>NUCLEOTIDE SEQUENCE [LARGE SCALE GENOMIC DNA]</scope>
    <source>
        <strain evidence="9">officinalis</strain>
    </source>
</reference>
<evidence type="ECO:0000256" key="6">
    <source>
        <dbReference type="ARBA" id="ARBA00050038"/>
    </source>
</evidence>
<evidence type="ECO:0000256" key="7">
    <source>
        <dbReference type="HAMAP-Rule" id="MF_00083"/>
    </source>
</evidence>
<dbReference type="PANTHER" id="PTHR17224:SF1">
    <property type="entry name" value="PEPTIDYL-TRNA HYDROLASE"/>
    <property type="match status" value="1"/>
</dbReference>
<feature type="site" description="Stabilizes the basic form of H active site to accept a proton" evidence="7">
    <location>
        <position position="95"/>
    </location>
</feature>
<comment type="function">
    <text evidence="7">Hydrolyzes ribosome-free peptidyl-tRNAs (with 1 or more amino acids incorporated), which drop off the ribosome during protein synthesis, or as a result of ribosome stalling.</text>
</comment>
<dbReference type="Proteomes" id="UP000242301">
    <property type="component" value="Unassembled WGS sequence"/>
</dbReference>
<dbReference type="HAMAP" id="MF_00083">
    <property type="entry name" value="Pept_tRNA_hydro_bact"/>
    <property type="match status" value="1"/>
</dbReference>
<evidence type="ECO:0000313" key="9">
    <source>
        <dbReference type="Proteomes" id="UP000242301"/>
    </source>
</evidence>
<keyword evidence="3 7" id="KW-0378">Hydrolase</keyword>
<dbReference type="Pfam" id="PF01195">
    <property type="entry name" value="Pept_tRNA_hydro"/>
    <property type="match status" value="1"/>
</dbReference>
<dbReference type="NCBIfam" id="TIGR00447">
    <property type="entry name" value="pth"/>
    <property type="match status" value="1"/>
</dbReference>